<proteinExistence type="predicted"/>
<evidence type="ECO:0000313" key="1">
    <source>
        <dbReference type="EMBL" id="MDK3075184.1"/>
    </source>
</evidence>
<dbReference type="RefSeq" id="WP_284487114.1">
    <property type="nucleotide sequence ID" value="NZ_JASNJE010000031.1"/>
</dbReference>
<sequence>MDASAPLRFTLNMHGLGTPHPGVPDSERRYWCAEDTYETLLDEIVRLAAEHVGDISFHVTFDDGNKSDLAIGVPALKARGLAATFFV</sequence>
<keyword evidence="2" id="KW-1185">Reference proteome</keyword>
<gene>
    <name evidence="1" type="ORF">QO034_19020</name>
</gene>
<evidence type="ECO:0000313" key="2">
    <source>
        <dbReference type="Proteomes" id="UP001227126"/>
    </source>
</evidence>
<evidence type="ECO:0008006" key="3">
    <source>
        <dbReference type="Google" id="ProtNLM"/>
    </source>
</evidence>
<name>A0ABT7FJ64_9RHOB</name>
<organism evidence="1 2">
    <name type="scientific">Sedimentitalea xiamensis</name>
    <dbReference type="NCBI Taxonomy" id="3050037"/>
    <lineage>
        <taxon>Bacteria</taxon>
        <taxon>Pseudomonadati</taxon>
        <taxon>Pseudomonadota</taxon>
        <taxon>Alphaproteobacteria</taxon>
        <taxon>Rhodobacterales</taxon>
        <taxon>Paracoccaceae</taxon>
        <taxon>Sedimentitalea</taxon>
    </lineage>
</organism>
<accession>A0ABT7FJ64</accession>
<dbReference type="Gene3D" id="3.20.20.370">
    <property type="entry name" value="Glycoside hydrolase/deacetylase"/>
    <property type="match status" value="1"/>
</dbReference>
<comment type="caution">
    <text evidence="1">The sequence shown here is derived from an EMBL/GenBank/DDBJ whole genome shotgun (WGS) entry which is preliminary data.</text>
</comment>
<dbReference type="EMBL" id="JASNJE010000031">
    <property type="protein sequence ID" value="MDK3075184.1"/>
    <property type="molecule type" value="Genomic_DNA"/>
</dbReference>
<reference evidence="1 2" key="1">
    <citation type="submission" date="2023-05" db="EMBL/GenBank/DDBJ databases">
        <title>Sedimentitalea sp. nov. JM2-8.</title>
        <authorList>
            <person name="Huang J."/>
        </authorList>
    </citation>
    <scope>NUCLEOTIDE SEQUENCE [LARGE SCALE GENOMIC DNA]</scope>
    <source>
        <strain evidence="1 2">JM2-8</strain>
    </source>
</reference>
<protein>
    <recommendedName>
        <fullName evidence="3">Nodulation protein B</fullName>
    </recommendedName>
</protein>
<dbReference type="Proteomes" id="UP001227126">
    <property type="component" value="Unassembled WGS sequence"/>
</dbReference>